<keyword evidence="4" id="KW-1185">Reference proteome</keyword>
<dbReference type="PANTHER" id="PTHR47926:SF492">
    <property type="entry name" value="DYW DOMAIN-CONTAINING PROTEIN"/>
    <property type="match status" value="1"/>
</dbReference>
<dbReference type="Pfam" id="PF13041">
    <property type="entry name" value="PPR_2"/>
    <property type="match status" value="2"/>
</dbReference>
<evidence type="ECO:0000313" key="3">
    <source>
        <dbReference type="EMBL" id="GMN25496.1"/>
    </source>
</evidence>
<dbReference type="InterPro" id="IPR046848">
    <property type="entry name" value="E_motif"/>
</dbReference>
<dbReference type="EMBL" id="BTGU01000001">
    <property type="protein sequence ID" value="GMN25496.1"/>
    <property type="molecule type" value="Genomic_DNA"/>
</dbReference>
<dbReference type="InterPro" id="IPR002885">
    <property type="entry name" value="PPR_rpt"/>
</dbReference>
<feature type="repeat" description="PPR" evidence="2">
    <location>
        <begin position="308"/>
        <end position="342"/>
    </location>
</feature>
<dbReference type="NCBIfam" id="TIGR00756">
    <property type="entry name" value="PPR"/>
    <property type="match status" value="4"/>
</dbReference>
<gene>
    <name evidence="3" type="ORF">TIFTF001_000950</name>
</gene>
<dbReference type="Gene3D" id="1.25.40.10">
    <property type="entry name" value="Tetratricopeptide repeat domain"/>
    <property type="match status" value="4"/>
</dbReference>
<dbReference type="GO" id="GO:0009451">
    <property type="term" value="P:RNA modification"/>
    <property type="evidence" value="ECO:0007669"/>
    <property type="project" value="InterPro"/>
</dbReference>
<dbReference type="AlphaFoldDB" id="A0AA88CQ49"/>
<proteinExistence type="predicted"/>
<organism evidence="3 4">
    <name type="scientific">Ficus carica</name>
    <name type="common">Common fig</name>
    <dbReference type="NCBI Taxonomy" id="3494"/>
    <lineage>
        <taxon>Eukaryota</taxon>
        <taxon>Viridiplantae</taxon>
        <taxon>Streptophyta</taxon>
        <taxon>Embryophyta</taxon>
        <taxon>Tracheophyta</taxon>
        <taxon>Spermatophyta</taxon>
        <taxon>Magnoliopsida</taxon>
        <taxon>eudicotyledons</taxon>
        <taxon>Gunneridae</taxon>
        <taxon>Pentapetalae</taxon>
        <taxon>rosids</taxon>
        <taxon>fabids</taxon>
        <taxon>Rosales</taxon>
        <taxon>Moraceae</taxon>
        <taxon>Ficeae</taxon>
        <taxon>Ficus</taxon>
    </lineage>
</organism>
<dbReference type="InterPro" id="IPR046960">
    <property type="entry name" value="PPR_At4g14850-like_plant"/>
</dbReference>
<dbReference type="GO" id="GO:0003723">
    <property type="term" value="F:RNA binding"/>
    <property type="evidence" value="ECO:0007669"/>
    <property type="project" value="InterPro"/>
</dbReference>
<dbReference type="InterPro" id="IPR011990">
    <property type="entry name" value="TPR-like_helical_dom_sf"/>
</dbReference>
<dbReference type="FunFam" id="1.25.40.10:FF:000184">
    <property type="entry name" value="Pentatricopeptide repeat-containing protein, chloroplastic"/>
    <property type="match status" value="1"/>
</dbReference>
<evidence type="ECO:0000256" key="1">
    <source>
        <dbReference type="ARBA" id="ARBA00022737"/>
    </source>
</evidence>
<evidence type="ECO:0000256" key="2">
    <source>
        <dbReference type="PROSITE-ProRule" id="PRU00708"/>
    </source>
</evidence>
<keyword evidence="1" id="KW-0677">Repeat</keyword>
<dbReference type="PANTHER" id="PTHR47926">
    <property type="entry name" value="PENTATRICOPEPTIDE REPEAT-CONTAINING PROTEIN"/>
    <property type="match status" value="1"/>
</dbReference>
<feature type="repeat" description="PPR" evidence="2">
    <location>
        <begin position="205"/>
        <end position="239"/>
    </location>
</feature>
<sequence length="667" mass="74864">MIFRVFCRASSTYHHFYGRGIIRLLSSSSSQTKIWDPTISLELNHQTLILLEKCSSRYHFKQILAQMMRAGLIGQTFPMSRLLLFSAVTHSENSDMAILLFHHYTPYPNLFIYNTMISALSLEKSWSFSLYNSMLNSGTFPDKHTLLYLLQASQYVSEVKQVHGHAVVTGFFSYGYLKNSLIKLYLGKGSRRLAHQVFCKMSTRDVVAFNIMIVGHAKEGFCSEAIKLFHEMVSLDLEPDEFTMLGLLVACGLLRDSQLGKSVHAWIERRKISCSTNLILGNALLDMYVKCQELDTALRIFKSLLAKDIVSWNTIIAGCAKAGELELGFSFFNEMPRKDIVSWNSIIAGFSQKGDHKMVMKLFNSMFVENVRPNNISMVCLVSSAAEIGALDHGRCIHGLVVRMKMEVDAFLGSALIDMYCKCGSVERAFLVFQRLKNKDVTVWTAMITGYAFHGYGSRTLDLFSDMQRFVMPNDVTLVAVLTACSHCGLVDEGLDLFYCMKGKFGIEPGVEHYGCLVDLLGRSGRLAEAKDVIERMPMKPSRSIWGAILSACRARRNMELAEIALKELLKLEPEKEGGYVLLSNIYAACEKWNQSDTIRGVMDSKGVKKTAGCSSVIVDGLVHNFTAADSRHPRWLDIFSILHSLNSEMKPDADLPSDLPILLDPF</sequence>
<dbReference type="Pfam" id="PF20431">
    <property type="entry name" value="E_motif"/>
    <property type="match status" value="1"/>
</dbReference>
<feature type="repeat" description="PPR" evidence="2">
    <location>
        <begin position="409"/>
        <end position="443"/>
    </location>
</feature>
<evidence type="ECO:0000313" key="4">
    <source>
        <dbReference type="Proteomes" id="UP001187192"/>
    </source>
</evidence>
<reference evidence="3" key="1">
    <citation type="submission" date="2023-07" db="EMBL/GenBank/DDBJ databases">
        <title>draft genome sequence of fig (Ficus carica).</title>
        <authorList>
            <person name="Takahashi T."/>
            <person name="Nishimura K."/>
        </authorList>
    </citation>
    <scope>NUCLEOTIDE SEQUENCE</scope>
</reference>
<protein>
    <recommendedName>
        <fullName evidence="5">Pentatricopeptide repeat-containing protein At3g04750, mitochondrial</fullName>
    </recommendedName>
</protein>
<name>A0AA88CQ49_FICCA</name>
<dbReference type="PROSITE" id="PS51375">
    <property type="entry name" value="PPR"/>
    <property type="match status" value="3"/>
</dbReference>
<dbReference type="Pfam" id="PF01535">
    <property type="entry name" value="PPR"/>
    <property type="match status" value="5"/>
</dbReference>
<comment type="caution">
    <text evidence="3">The sequence shown here is derived from an EMBL/GenBank/DDBJ whole genome shotgun (WGS) entry which is preliminary data.</text>
</comment>
<evidence type="ECO:0008006" key="5">
    <source>
        <dbReference type="Google" id="ProtNLM"/>
    </source>
</evidence>
<accession>A0AA88CQ49</accession>
<dbReference type="Proteomes" id="UP001187192">
    <property type="component" value="Unassembled WGS sequence"/>
</dbReference>